<dbReference type="InterPro" id="IPR006094">
    <property type="entry name" value="Oxid_FAD_bind_N"/>
</dbReference>
<keyword evidence="13 21" id="KW-0133">Cell shape</keyword>
<dbReference type="InterPro" id="IPR016167">
    <property type="entry name" value="FAD-bd_PCMH_sub1"/>
</dbReference>
<dbReference type="GO" id="GO:0071949">
    <property type="term" value="F:FAD binding"/>
    <property type="evidence" value="ECO:0007669"/>
    <property type="project" value="InterPro"/>
</dbReference>
<dbReference type="GO" id="GO:0008360">
    <property type="term" value="P:regulation of cell shape"/>
    <property type="evidence" value="ECO:0007669"/>
    <property type="project" value="UniProtKB-KW"/>
</dbReference>
<feature type="active site" evidence="20">
    <location>
        <position position="755"/>
    </location>
</feature>
<keyword evidence="12 20" id="KW-0521">NADP</keyword>
<evidence type="ECO:0000256" key="9">
    <source>
        <dbReference type="ARBA" id="ARBA00022741"/>
    </source>
</evidence>
<evidence type="ECO:0000256" key="20">
    <source>
        <dbReference type="HAMAP-Rule" id="MF_00037"/>
    </source>
</evidence>
<evidence type="ECO:0000256" key="8">
    <source>
        <dbReference type="ARBA" id="ARBA00022630"/>
    </source>
</evidence>
<dbReference type="PROSITE" id="PS51387">
    <property type="entry name" value="FAD_PCMH"/>
    <property type="match status" value="1"/>
</dbReference>
<keyword evidence="14 21" id="KW-0573">Peptidoglycan synthesis</keyword>
<keyword evidence="15 20" id="KW-0560">Oxidoreductase</keyword>
<dbReference type="Proteomes" id="UP000600139">
    <property type="component" value="Unassembled WGS sequence"/>
</dbReference>
<keyword evidence="9 21" id="KW-0547">Nucleotide-binding</keyword>
<evidence type="ECO:0000256" key="7">
    <source>
        <dbReference type="ARBA" id="ARBA00022618"/>
    </source>
</evidence>
<dbReference type="InterPro" id="IPR050061">
    <property type="entry name" value="MurCDEF_pg_biosynth"/>
</dbReference>
<dbReference type="GO" id="GO:0008762">
    <property type="term" value="F:UDP-N-acetylmuramate dehydrogenase activity"/>
    <property type="evidence" value="ECO:0007669"/>
    <property type="project" value="UniProtKB-UniRule"/>
</dbReference>
<dbReference type="Gene3D" id="3.40.50.720">
    <property type="entry name" value="NAD(P)-binding Rossmann-like Domain"/>
    <property type="match status" value="1"/>
</dbReference>
<keyword evidence="6 21" id="KW-0436">Ligase</keyword>
<dbReference type="InterPro" id="IPR036615">
    <property type="entry name" value="Mur_ligase_C_dom_sf"/>
</dbReference>
<dbReference type="SUPFAM" id="SSF53244">
    <property type="entry name" value="MurD-like peptide ligases, peptide-binding domain"/>
    <property type="match status" value="1"/>
</dbReference>
<dbReference type="Pfam" id="PF02873">
    <property type="entry name" value="MurB_C"/>
    <property type="match status" value="1"/>
</dbReference>
<dbReference type="Pfam" id="PF08245">
    <property type="entry name" value="Mur_ligase_M"/>
    <property type="match status" value="1"/>
</dbReference>
<keyword evidence="8 20" id="KW-0285">Flavoprotein</keyword>
<dbReference type="InterPro" id="IPR000713">
    <property type="entry name" value="Mur_ligase_N"/>
</dbReference>
<dbReference type="Pfam" id="PF01565">
    <property type="entry name" value="FAD_binding_4"/>
    <property type="match status" value="1"/>
</dbReference>
<accession>A0A934VA57</accession>
<dbReference type="Pfam" id="PF01225">
    <property type="entry name" value="Mur_ligase"/>
    <property type="match status" value="1"/>
</dbReference>
<dbReference type="Gene3D" id="3.40.1190.10">
    <property type="entry name" value="Mur-like, catalytic domain"/>
    <property type="match status" value="1"/>
</dbReference>
<dbReference type="RefSeq" id="WP_200349755.1">
    <property type="nucleotide sequence ID" value="NZ_BAABHZ010000010.1"/>
</dbReference>
<keyword evidence="7 21" id="KW-0132">Cell division</keyword>
<evidence type="ECO:0000313" key="25">
    <source>
        <dbReference type="Proteomes" id="UP000600139"/>
    </source>
</evidence>
<dbReference type="InterPro" id="IPR003170">
    <property type="entry name" value="MurB"/>
</dbReference>
<feature type="transmembrane region" description="Helical" evidence="22">
    <location>
        <begin position="15"/>
        <end position="36"/>
    </location>
</feature>
<evidence type="ECO:0000256" key="2">
    <source>
        <dbReference type="ARBA" id="ARBA00003921"/>
    </source>
</evidence>
<comment type="cofactor">
    <cofactor evidence="1 20">
        <name>FAD</name>
        <dbReference type="ChEBI" id="CHEBI:57692"/>
    </cofactor>
</comment>
<feature type="active site" evidence="20">
    <location>
        <position position="637"/>
    </location>
</feature>
<gene>
    <name evidence="21 24" type="primary">murC</name>
    <name evidence="20" type="synonym">murB</name>
    <name evidence="24" type="ORF">JIN84_04215</name>
</gene>
<name>A0A934VA57_9BACT</name>
<keyword evidence="11 21" id="KW-0067">ATP-binding</keyword>
<dbReference type="EC" id="1.3.1.98" evidence="20"/>
<proteinExistence type="inferred from homology"/>
<dbReference type="EMBL" id="JAENIK010000004">
    <property type="protein sequence ID" value="MBK1814805.1"/>
    <property type="molecule type" value="Genomic_DNA"/>
</dbReference>
<dbReference type="Gene3D" id="3.90.190.20">
    <property type="entry name" value="Mur ligase, C-terminal domain"/>
    <property type="match status" value="1"/>
</dbReference>
<dbReference type="InterPro" id="IPR036318">
    <property type="entry name" value="FAD-bd_PCMH-like_sf"/>
</dbReference>
<keyword evidence="25" id="KW-1185">Reference proteome</keyword>
<protein>
    <recommendedName>
        <fullName evidence="20 21">Multifunctional fusion protein</fullName>
    </recommendedName>
    <domain>
        <recommendedName>
            <fullName evidence="20">UDP-N-acetylenolpyruvoylglucosamine reductase</fullName>
            <ecNumber evidence="20">1.3.1.98</ecNumber>
        </recommendedName>
        <alternativeName>
            <fullName evidence="20">UDP-N-acetylmuramate dehydrogenase</fullName>
        </alternativeName>
    </domain>
    <domain>
        <recommendedName>
            <fullName evidence="21">UDP-N-acetylmuramate--L-alanine ligase</fullName>
            <ecNumber evidence="21">6.3.2.8</ecNumber>
        </recommendedName>
        <alternativeName>
            <fullName evidence="21">UDP-N-acetylmuramoyl-L-alanine synthetase</fullName>
        </alternativeName>
    </domain>
</protein>
<evidence type="ECO:0000256" key="18">
    <source>
        <dbReference type="ARBA" id="ARBA00047833"/>
    </source>
</evidence>
<keyword evidence="10 20" id="KW-0274">FAD</keyword>
<keyword evidence="22" id="KW-0812">Transmembrane</keyword>
<feature type="domain" description="FAD-binding PCMH-type" evidence="23">
    <location>
        <begin position="491"/>
        <end position="657"/>
    </location>
</feature>
<evidence type="ECO:0000256" key="4">
    <source>
        <dbReference type="ARBA" id="ARBA00004752"/>
    </source>
</evidence>
<dbReference type="AlphaFoldDB" id="A0A934VA57"/>
<sequence length="766" mass="81975">MTDLSQRLTDRSNPLHIHLIGVAGSGMSGLALLLLGMGHKVSGSDRVTTAETERMQGVGLIFSSPHAAAAVKGADLVVYSSAIKSDNPAYSAAKKAKIPLLRRAECLAAILHTKKGIVISGTHGKTTTSSMTAHVLREAGQKPSHYVGAEIPILGANAKWSKDGEHMVAEGDESDGTLALYHPEHAVILNIEAEHLDFYKGIDHIKEVFSKLADQTTGKLVYCAEDPVATEVCASRENAISYGWEDADYTATDIRDLKGSSAFTVKKNGVVLGDVELGIPGNHNILNSLAAIALADSCGAEFALVARALATFAGAKRRFETKYLSPAYRIIDDYGHHPSELAATLQTARSLKSKRIIVLFQPHRYSRTKALADDFGKVLQDADVVFVTDVYAASEKPIKGISGQTIVDAMQAHGDIPATYLPDLDTAHHALGHALQPGDLLITLGAGNVHEAGTRLAADLKILEEMRGLMPPGEIDGKLYEPMSRHTTLLVGGPAQFWIEPHSFYGFAFLVDYCRERGIPVRVVGRGSNLLVRDGGIRGAVIHPTGGVFSEVSVGTRGEITAGAGVRLKKLASIAGGSGIGGFEWMEGIPGNVGGALRMNAGAMGVETFDQVVRVTFLDEDGVIRTRERAEIVSQYRNVPELRRNFALQAVFKGKNDSAENIKARWDASREKRKLSQPIAASAGCTFKNLEYIPAGRVIDSLGLKGSTCGHAAVSEVHGNFVVNQGGATALEILTLIEFIQEKAQEERSVTLETEVKILGDDEPAF</sequence>
<evidence type="ECO:0000313" key="24">
    <source>
        <dbReference type="EMBL" id="MBK1814805.1"/>
    </source>
</evidence>
<reference evidence="24" key="1">
    <citation type="submission" date="2021-01" db="EMBL/GenBank/DDBJ databases">
        <title>Modified the classification status of verrucomicrobia.</title>
        <authorList>
            <person name="Feng X."/>
        </authorList>
    </citation>
    <scope>NUCLEOTIDE SEQUENCE</scope>
    <source>
        <strain evidence="24">JCM 18052</strain>
    </source>
</reference>
<dbReference type="Pfam" id="PF02875">
    <property type="entry name" value="Mur_ligase_C"/>
    <property type="match status" value="1"/>
</dbReference>
<evidence type="ECO:0000256" key="21">
    <source>
        <dbReference type="HAMAP-Rule" id="MF_00046"/>
    </source>
</evidence>
<comment type="similarity">
    <text evidence="20">Belongs to the MurB family.</text>
</comment>
<feature type="binding site" evidence="21">
    <location>
        <begin position="121"/>
        <end position="127"/>
    </location>
    <ligand>
        <name>ATP</name>
        <dbReference type="ChEBI" id="CHEBI:30616"/>
    </ligand>
</feature>
<dbReference type="NCBIfam" id="TIGR00179">
    <property type="entry name" value="murB"/>
    <property type="match status" value="1"/>
</dbReference>
<keyword evidence="16 21" id="KW-0131">Cell cycle</keyword>
<dbReference type="NCBIfam" id="NF010480">
    <property type="entry name" value="PRK13905.1"/>
    <property type="match status" value="1"/>
</dbReference>
<dbReference type="Gene3D" id="3.30.465.10">
    <property type="match status" value="1"/>
</dbReference>
<evidence type="ECO:0000259" key="23">
    <source>
        <dbReference type="PROSITE" id="PS51387"/>
    </source>
</evidence>
<dbReference type="SUPFAM" id="SSF56176">
    <property type="entry name" value="FAD-binding/transporter-associated domain-like"/>
    <property type="match status" value="1"/>
</dbReference>
<comment type="function">
    <text evidence="2 21">Cell wall formation.</text>
</comment>
<dbReference type="SUPFAM" id="SSF51984">
    <property type="entry name" value="MurCD N-terminal domain"/>
    <property type="match status" value="1"/>
</dbReference>
<dbReference type="InterPro" id="IPR004101">
    <property type="entry name" value="Mur_ligase_C"/>
</dbReference>
<dbReference type="HAMAP" id="MF_00046">
    <property type="entry name" value="MurC"/>
    <property type="match status" value="1"/>
</dbReference>
<evidence type="ECO:0000256" key="15">
    <source>
        <dbReference type="ARBA" id="ARBA00023002"/>
    </source>
</evidence>
<dbReference type="InterPro" id="IPR016169">
    <property type="entry name" value="FAD-bd_PCMH_sub2"/>
</dbReference>
<dbReference type="GO" id="GO:0009252">
    <property type="term" value="P:peptidoglycan biosynthetic process"/>
    <property type="evidence" value="ECO:0007669"/>
    <property type="project" value="UniProtKB-UniRule"/>
</dbReference>
<evidence type="ECO:0000256" key="6">
    <source>
        <dbReference type="ARBA" id="ARBA00022598"/>
    </source>
</evidence>
<keyword evidence="5 21" id="KW-0963">Cytoplasm</keyword>
<comment type="subcellular location">
    <subcellularLocation>
        <location evidence="3 21">Cytoplasm</location>
    </subcellularLocation>
</comment>
<dbReference type="GO" id="GO:0008763">
    <property type="term" value="F:UDP-N-acetylmuramate-L-alanine ligase activity"/>
    <property type="evidence" value="ECO:0007669"/>
    <property type="project" value="UniProtKB-UniRule"/>
</dbReference>
<dbReference type="EC" id="6.3.2.8" evidence="21"/>
<dbReference type="SUPFAM" id="SSF56194">
    <property type="entry name" value="Uridine diphospho-N-Acetylenolpyruvylglucosamine reductase, MurB, C-terminal domain"/>
    <property type="match status" value="1"/>
</dbReference>
<organism evidence="24 25">
    <name type="scientific">Luteolibacter yonseiensis</name>
    <dbReference type="NCBI Taxonomy" id="1144680"/>
    <lineage>
        <taxon>Bacteria</taxon>
        <taxon>Pseudomonadati</taxon>
        <taxon>Verrucomicrobiota</taxon>
        <taxon>Verrucomicrobiia</taxon>
        <taxon>Verrucomicrobiales</taxon>
        <taxon>Verrucomicrobiaceae</taxon>
        <taxon>Luteolibacter</taxon>
    </lineage>
</organism>
<dbReference type="InterPro" id="IPR036565">
    <property type="entry name" value="Mur-like_cat_sf"/>
</dbReference>
<keyword evidence="22" id="KW-0472">Membrane</keyword>
<dbReference type="GO" id="GO:0071555">
    <property type="term" value="P:cell wall organization"/>
    <property type="evidence" value="ECO:0007669"/>
    <property type="project" value="UniProtKB-KW"/>
</dbReference>
<evidence type="ECO:0000256" key="13">
    <source>
        <dbReference type="ARBA" id="ARBA00022960"/>
    </source>
</evidence>
<evidence type="ECO:0000256" key="17">
    <source>
        <dbReference type="ARBA" id="ARBA00023316"/>
    </source>
</evidence>
<dbReference type="NCBIfam" id="TIGR01082">
    <property type="entry name" value="murC"/>
    <property type="match status" value="1"/>
</dbReference>
<dbReference type="Gene3D" id="3.90.78.10">
    <property type="entry name" value="UDP-N-acetylenolpyruvoylglucosamine reductase, C-terminal domain"/>
    <property type="match status" value="1"/>
</dbReference>
<evidence type="ECO:0000256" key="10">
    <source>
        <dbReference type="ARBA" id="ARBA00022827"/>
    </source>
</evidence>
<evidence type="ECO:0000256" key="14">
    <source>
        <dbReference type="ARBA" id="ARBA00022984"/>
    </source>
</evidence>
<dbReference type="GO" id="GO:0051301">
    <property type="term" value="P:cell division"/>
    <property type="evidence" value="ECO:0007669"/>
    <property type="project" value="UniProtKB-KW"/>
</dbReference>
<dbReference type="InterPro" id="IPR011601">
    <property type="entry name" value="MurB_C"/>
</dbReference>
<dbReference type="GO" id="GO:0005737">
    <property type="term" value="C:cytoplasm"/>
    <property type="evidence" value="ECO:0007669"/>
    <property type="project" value="UniProtKB-SubCell"/>
</dbReference>
<evidence type="ECO:0000256" key="22">
    <source>
        <dbReference type="SAM" id="Phobius"/>
    </source>
</evidence>
<dbReference type="Gene3D" id="3.30.43.10">
    <property type="entry name" value="Uridine Diphospho-n-acetylenolpyruvylglucosamine Reductase, domain 2"/>
    <property type="match status" value="1"/>
</dbReference>
<dbReference type="PANTHER" id="PTHR43445">
    <property type="entry name" value="UDP-N-ACETYLMURAMATE--L-ALANINE LIGASE-RELATED"/>
    <property type="match status" value="1"/>
</dbReference>
<dbReference type="SUPFAM" id="SSF53623">
    <property type="entry name" value="MurD-like peptide ligases, catalytic domain"/>
    <property type="match status" value="1"/>
</dbReference>
<evidence type="ECO:0000256" key="16">
    <source>
        <dbReference type="ARBA" id="ARBA00023306"/>
    </source>
</evidence>
<comment type="caution">
    <text evidence="24">The sequence shown here is derived from an EMBL/GenBank/DDBJ whole genome shotgun (WGS) entry which is preliminary data.</text>
</comment>
<evidence type="ECO:0000256" key="3">
    <source>
        <dbReference type="ARBA" id="ARBA00004496"/>
    </source>
</evidence>
<comment type="similarity">
    <text evidence="21">Belongs to the MurCDEF family.</text>
</comment>
<evidence type="ECO:0000256" key="19">
    <source>
        <dbReference type="ARBA" id="ARBA00048914"/>
    </source>
</evidence>
<comment type="catalytic activity">
    <reaction evidence="18 21">
        <text>UDP-N-acetyl-alpha-D-muramate + L-alanine + ATP = UDP-N-acetyl-alpha-D-muramoyl-L-alanine + ADP + phosphate + H(+)</text>
        <dbReference type="Rhea" id="RHEA:23372"/>
        <dbReference type="ChEBI" id="CHEBI:15378"/>
        <dbReference type="ChEBI" id="CHEBI:30616"/>
        <dbReference type="ChEBI" id="CHEBI:43474"/>
        <dbReference type="ChEBI" id="CHEBI:57972"/>
        <dbReference type="ChEBI" id="CHEBI:70757"/>
        <dbReference type="ChEBI" id="CHEBI:83898"/>
        <dbReference type="ChEBI" id="CHEBI:456216"/>
        <dbReference type="EC" id="6.3.2.8"/>
    </reaction>
</comment>
<dbReference type="PANTHER" id="PTHR43445:SF3">
    <property type="entry name" value="UDP-N-ACETYLMURAMATE--L-ALANINE LIGASE"/>
    <property type="match status" value="1"/>
</dbReference>
<evidence type="ECO:0000256" key="5">
    <source>
        <dbReference type="ARBA" id="ARBA00022490"/>
    </source>
</evidence>
<dbReference type="InterPro" id="IPR036635">
    <property type="entry name" value="MurB_C_sf"/>
</dbReference>
<comment type="pathway">
    <text evidence="4 21">Cell wall biogenesis; peptidoglycan biosynthesis.</text>
</comment>
<evidence type="ECO:0000256" key="1">
    <source>
        <dbReference type="ARBA" id="ARBA00001974"/>
    </source>
</evidence>
<dbReference type="InterPro" id="IPR013221">
    <property type="entry name" value="Mur_ligase_cen"/>
</dbReference>
<feature type="active site" description="Proton donor" evidence="20">
    <location>
        <position position="685"/>
    </location>
</feature>
<keyword evidence="22" id="KW-1133">Transmembrane helix</keyword>
<dbReference type="InterPro" id="IPR016166">
    <property type="entry name" value="FAD-bd_PCMH"/>
</dbReference>
<comment type="catalytic activity">
    <reaction evidence="19 20">
        <text>UDP-N-acetyl-alpha-D-muramate + NADP(+) = UDP-N-acetyl-3-O-(1-carboxyvinyl)-alpha-D-glucosamine + NADPH + H(+)</text>
        <dbReference type="Rhea" id="RHEA:12248"/>
        <dbReference type="ChEBI" id="CHEBI:15378"/>
        <dbReference type="ChEBI" id="CHEBI:57783"/>
        <dbReference type="ChEBI" id="CHEBI:58349"/>
        <dbReference type="ChEBI" id="CHEBI:68483"/>
        <dbReference type="ChEBI" id="CHEBI:70757"/>
        <dbReference type="EC" id="1.3.1.98"/>
    </reaction>
</comment>
<dbReference type="InterPro" id="IPR005758">
    <property type="entry name" value="UDP-N-AcMur_Ala_ligase_MurC"/>
</dbReference>
<evidence type="ECO:0000256" key="12">
    <source>
        <dbReference type="ARBA" id="ARBA00022857"/>
    </source>
</evidence>
<evidence type="ECO:0000256" key="11">
    <source>
        <dbReference type="ARBA" id="ARBA00022840"/>
    </source>
</evidence>
<dbReference type="HAMAP" id="MF_00037">
    <property type="entry name" value="MurB"/>
    <property type="match status" value="1"/>
</dbReference>
<keyword evidence="17 21" id="KW-0961">Cell wall biogenesis/degradation</keyword>
<dbReference type="GO" id="GO:0005524">
    <property type="term" value="F:ATP binding"/>
    <property type="evidence" value="ECO:0007669"/>
    <property type="project" value="UniProtKB-UniRule"/>
</dbReference>